<evidence type="ECO:0000256" key="1">
    <source>
        <dbReference type="ARBA" id="ARBA00023015"/>
    </source>
</evidence>
<dbReference type="Gene3D" id="1.10.10.60">
    <property type="entry name" value="Homeodomain-like"/>
    <property type="match status" value="1"/>
</dbReference>
<evidence type="ECO:0000259" key="5">
    <source>
        <dbReference type="PROSITE" id="PS50977"/>
    </source>
</evidence>
<dbReference type="PROSITE" id="PS01081">
    <property type="entry name" value="HTH_TETR_1"/>
    <property type="match status" value="1"/>
</dbReference>
<evidence type="ECO:0000313" key="7">
    <source>
        <dbReference type="Proteomes" id="UP000305282"/>
    </source>
</evidence>
<keyword evidence="7" id="KW-1185">Reference proteome</keyword>
<dbReference type="AlphaFoldDB" id="A0A4S5ET04"/>
<dbReference type="Gene3D" id="1.10.357.10">
    <property type="entry name" value="Tetracycline Repressor, domain 2"/>
    <property type="match status" value="1"/>
</dbReference>
<feature type="non-terminal residue" evidence="6">
    <location>
        <position position="211"/>
    </location>
</feature>
<dbReference type="InterPro" id="IPR011075">
    <property type="entry name" value="TetR_C"/>
</dbReference>
<feature type="DNA-binding region" description="H-T-H motif" evidence="4">
    <location>
        <begin position="29"/>
        <end position="48"/>
    </location>
</feature>
<keyword evidence="1" id="KW-0805">Transcription regulation</keyword>
<protein>
    <submittedName>
        <fullName evidence="6">TetR/AcrR family transcriptional regulator</fullName>
    </submittedName>
</protein>
<dbReference type="PANTHER" id="PTHR47506:SF1">
    <property type="entry name" value="HTH-TYPE TRANSCRIPTIONAL REGULATOR YJDC"/>
    <property type="match status" value="1"/>
</dbReference>
<dbReference type="OrthoDB" id="9805134at2"/>
<dbReference type="SUPFAM" id="SSF46689">
    <property type="entry name" value="Homeodomain-like"/>
    <property type="match status" value="1"/>
</dbReference>
<dbReference type="PANTHER" id="PTHR47506">
    <property type="entry name" value="TRANSCRIPTIONAL REGULATORY PROTEIN"/>
    <property type="match status" value="1"/>
</dbReference>
<dbReference type="RefSeq" id="WP_136447254.1">
    <property type="nucleotide sequence ID" value="NZ_SSXH01000084.1"/>
</dbReference>
<dbReference type="PROSITE" id="PS50977">
    <property type="entry name" value="HTH_TETR_2"/>
    <property type="match status" value="1"/>
</dbReference>
<comment type="caution">
    <text evidence="6">The sequence shown here is derived from an EMBL/GenBank/DDBJ whole genome shotgun (WGS) entry which is preliminary data.</text>
</comment>
<reference evidence="6 7" key="1">
    <citation type="submission" date="2019-04" db="EMBL/GenBank/DDBJ databases">
        <title>Draft genome sequences for three unisolated Alnus-infective Frankia Sp+ strains, AgTrS, AiOr and AvVan, the first sequenced Frankia strains able to sporulate in-planta.</title>
        <authorList>
            <person name="Bethencourt L."/>
            <person name="Vautrin F."/>
            <person name="Taib N."/>
            <person name="Dubost A."/>
            <person name="Castro-Garcia L."/>
            <person name="Imbaud O."/>
            <person name="Abrouk D."/>
            <person name="Fournier P."/>
            <person name="Briolay J."/>
            <person name="Nguyen A."/>
            <person name="Normand P."/>
            <person name="Fernandez M.P."/>
            <person name="Brochier-Armanet C."/>
            <person name="Herrera-Belaroussi A."/>
        </authorList>
    </citation>
    <scope>NUCLEOTIDE SEQUENCE [LARGE SCALE GENOMIC DNA]</scope>
    <source>
        <strain evidence="6 7">AvVan</strain>
    </source>
</reference>
<dbReference type="InterPro" id="IPR023772">
    <property type="entry name" value="DNA-bd_HTH_TetR-type_CS"/>
</dbReference>
<sequence length="211" mass="22483">MSGRKQFDVDAALDRAMRVFWQQGYADASLDLLGTATGLGRGSVYGAFGSKDALFRTCLDRYASIYGAQYERALAAYPDNPARAVEAFFGVALDRIADPAVPGGCLLAQSASQSPTLNADSRTRVRALLDKQRERVRAALSIPELDAKALDDLATYVFAVNQSLAVLSRAGTAGADLHSVVRIACTTVAETLARAKAKSTRGRWPVPVSSP</sequence>
<feature type="domain" description="HTH tetR-type" evidence="5">
    <location>
        <begin position="6"/>
        <end position="66"/>
    </location>
</feature>
<dbReference type="Pfam" id="PF00440">
    <property type="entry name" value="TetR_N"/>
    <property type="match status" value="1"/>
</dbReference>
<dbReference type="Pfam" id="PF16925">
    <property type="entry name" value="TetR_C_13"/>
    <property type="match status" value="1"/>
</dbReference>
<dbReference type="Proteomes" id="UP000305282">
    <property type="component" value="Unassembled WGS sequence"/>
</dbReference>
<organism evidence="6 7">
    <name type="scientific">Candidatus Frankia alpina</name>
    <dbReference type="NCBI Taxonomy" id="2699483"/>
    <lineage>
        <taxon>Bacteria</taxon>
        <taxon>Bacillati</taxon>
        <taxon>Actinomycetota</taxon>
        <taxon>Actinomycetes</taxon>
        <taxon>Frankiales</taxon>
        <taxon>Frankiaceae</taxon>
        <taxon>Frankia</taxon>
    </lineage>
</organism>
<gene>
    <name evidence="6" type="ORF">E7Y31_05710</name>
</gene>
<evidence type="ECO:0000256" key="4">
    <source>
        <dbReference type="PROSITE-ProRule" id="PRU00335"/>
    </source>
</evidence>
<dbReference type="EMBL" id="SSXH01000084">
    <property type="protein sequence ID" value="THJ75403.1"/>
    <property type="molecule type" value="Genomic_DNA"/>
</dbReference>
<keyword evidence="3" id="KW-0804">Transcription</keyword>
<dbReference type="InterPro" id="IPR036271">
    <property type="entry name" value="Tet_transcr_reg_TetR-rel_C_sf"/>
</dbReference>
<dbReference type="SUPFAM" id="SSF48498">
    <property type="entry name" value="Tetracyclin repressor-like, C-terminal domain"/>
    <property type="match status" value="1"/>
</dbReference>
<proteinExistence type="predicted"/>
<dbReference type="InterPro" id="IPR001647">
    <property type="entry name" value="HTH_TetR"/>
</dbReference>
<evidence type="ECO:0000313" key="6">
    <source>
        <dbReference type="EMBL" id="THJ75403.1"/>
    </source>
</evidence>
<keyword evidence="2 4" id="KW-0238">DNA-binding</keyword>
<evidence type="ECO:0000256" key="2">
    <source>
        <dbReference type="ARBA" id="ARBA00023125"/>
    </source>
</evidence>
<dbReference type="InterPro" id="IPR009057">
    <property type="entry name" value="Homeodomain-like_sf"/>
</dbReference>
<accession>A0A4S5ET04</accession>
<name>A0A4S5ET04_9ACTN</name>
<evidence type="ECO:0000256" key="3">
    <source>
        <dbReference type="ARBA" id="ARBA00023163"/>
    </source>
</evidence>
<dbReference type="GO" id="GO:0003677">
    <property type="term" value="F:DNA binding"/>
    <property type="evidence" value="ECO:0007669"/>
    <property type="project" value="UniProtKB-UniRule"/>
</dbReference>